<dbReference type="PROSITE" id="PS50943">
    <property type="entry name" value="HTH_CROC1"/>
    <property type="match status" value="1"/>
</dbReference>
<dbReference type="Proteomes" id="UP001164557">
    <property type="component" value="Chromosome"/>
</dbReference>
<dbReference type="Pfam" id="PF01381">
    <property type="entry name" value="HTH_3"/>
    <property type="match status" value="1"/>
</dbReference>
<sequence length="106" mass="12397">MATFLENFKSTFAKSGITQAELSRRTRIPRSNIHDYLEGKYKPKQNRIELLAAALEVDPMWLAGGNIKKVNFEEIQNLYIDKKPLTKKEKTQVINYVRLIRLMEKN</sequence>
<dbReference type="SUPFAM" id="SSF47413">
    <property type="entry name" value="lambda repressor-like DNA-binding domains"/>
    <property type="match status" value="1"/>
</dbReference>
<dbReference type="InterPro" id="IPR001387">
    <property type="entry name" value="Cro/C1-type_HTH"/>
</dbReference>
<protein>
    <submittedName>
        <fullName evidence="2">Helix-turn-helix domain-containing protein</fullName>
    </submittedName>
</protein>
<dbReference type="GO" id="GO:0003677">
    <property type="term" value="F:DNA binding"/>
    <property type="evidence" value="ECO:0007669"/>
    <property type="project" value="InterPro"/>
</dbReference>
<keyword evidence="3" id="KW-1185">Reference proteome</keyword>
<reference evidence="2" key="1">
    <citation type="submission" date="2021-09" db="EMBL/GenBank/DDBJ databases">
        <title>Lactobacillus species from Apis mellifera, Switzerland.</title>
        <authorList>
            <person name="Pfister J."/>
            <person name="Brown A."/>
            <person name="Neumann P."/>
            <person name="Collaud A."/>
            <person name="Retschnig G."/>
            <person name="Perreten V."/>
        </authorList>
    </citation>
    <scope>NUCLEOTIDE SEQUENCE</scope>
    <source>
        <strain evidence="2">IBH002</strain>
    </source>
</reference>
<proteinExistence type="predicted"/>
<gene>
    <name evidence="2" type="ORF">LDX53_03225</name>
</gene>
<dbReference type="CDD" id="cd00093">
    <property type="entry name" value="HTH_XRE"/>
    <property type="match status" value="1"/>
</dbReference>
<dbReference type="SMART" id="SM00530">
    <property type="entry name" value="HTH_XRE"/>
    <property type="match status" value="1"/>
</dbReference>
<dbReference type="InterPro" id="IPR010982">
    <property type="entry name" value="Lambda_DNA-bd_dom_sf"/>
</dbReference>
<evidence type="ECO:0000313" key="3">
    <source>
        <dbReference type="Proteomes" id="UP001164557"/>
    </source>
</evidence>
<name>A0AA47B4X7_9LACO</name>
<organism evidence="2 3">
    <name type="scientific">Lactobacillus helsingborgensis</name>
    <dbReference type="NCBI Taxonomy" id="1218494"/>
    <lineage>
        <taxon>Bacteria</taxon>
        <taxon>Bacillati</taxon>
        <taxon>Bacillota</taxon>
        <taxon>Bacilli</taxon>
        <taxon>Lactobacillales</taxon>
        <taxon>Lactobacillaceae</taxon>
        <taxon>Lactobacillus</taxon>
    </lineage>
</organism>
<dbReference type="Gene3D" id="1.10.260.40">
    <property type="entry name" value="lambda repressor-like DNA-binding domains"/>
    <property type="match status" value="1"/>
</dbReference>
<dbReference type="AlphaFoldDB" id="A0AA47B4X7"/>
<feature type="domain" description="HTH cro/C1-type" evidence="1">
    <location>
        <begin position="16"/>
        <end position="62"/>
    </location>
</feature>
<evidence type="ECO:0000313" key="2">
    <source>
        <dbReference type="EMBL" id="UZX30226.1"/>
    </source>
</evidence>
<accession>A0AA47B4X7</accession>
<dbReference type="EMBL" id="CP084389">
    <property type="protein sequence ID" value="UZX30226.1"/>
    <property type="molecule type" value="Genomic_DNA"/>
</dbReference>
<evidence type="ECO:0000259" key="1">
    <source>
        <dbReference type="PROSITE" id="PS50943"/>
    </source>
</evidence>
<dbReference type="RefSeq" id="WP_052727768.1">
    <property type="nucleotide sequence ID" value="NZ_CP084389.1"/>
</dbReference>